<sequence>MGVVKVDDSSGTKNPLPNHTNAGVNIVGEGTGKKIKENIAKSMMDNGEIKFFAEEEGKESICASDSETRILKVNHPAIIS</sequence>
<feature type="region of interest" description="Disordered" evidence="1">
    <location>
        <begin position="1"/>
        <end position="27"/>
    </location>
</feature>
<proteinExistence type="predicted"/>
<feature type="compositionally biased region" description="Basic and acidic residues" evidence="1">
    <location>
        <begin position="1"/>
        <end position="10"/>
    </location>
</feature>
<gene>
    <name evidence="2" type="ORF">Goshw_001921</name>
</gene>
<reference evidence="2 3" key="1">
    <citation type="journal article" date="2019" name="Genome Biol. Evol.">
        <title>Insights into the evolution of the New World diploid cottons (Gossypium, subgenus Houzingenia) based on genome sequencing.</title>
        <authorList>
            <person name="Grover C.E."/>
            <person name="Arick M.A. 2nd"/>
            <person name="Thrash A."/>
            <person name="Conover J.L."/>
            <person name="Sanders W.S."/>
            <person name="Peterson D.G."/>
            <person name="Frelichowski J.E."/>
            <person name="Scheffler J.A."/>
            <person name="Scheffler B.E."/>
            <person name="Wendel J.F."/>
        </authorList>
    </citation>
    <scope>NUCLEOTIDE SEQUENCE [LARGE SCALE GENOMIC DNA]</scope>
    <source>
        <strain evidence="2">1</strain>
        <tissue evidence="2">Leaf</tissue>
    </source>
</reference>
<evidence type="ECO:0000313" key="3">
    <source>
        <dbReference type="Proteomes" id="UP000593576"/>
    </source>
</evidence>
<dbReference type="PANTHER" id="PTHR32108:SF5">
    <property type="entry name" value="DYNACTIN SUBUNIT 1-LIKE"/>
    <property type="match status" value="1"/>
</dbReference>
<accession>A0A7J9NAG0</accession>
<protein>
    <submittedName>
        <fullName evidence="2">Uncharacterized protein</fullName>
    </submittedName>
</protein>
<organism evidence="2 3">
    <name type="scientific">Gossypium schwendimanii</name>
    <name type="common">Cotton</name>
    <dbReference type="NCBI Taxonomy" id="34291"/>
    <lineage>
        <taxon>Eukaryota</taxon>
        <taxon>Viridiplantae</taxon>
        <taxon>Streptophyta</taxon>
        <taxon>Embryophyta</taxon>
        <taxon>Tracheophyta</taxon>
        <taxon>Spermatophyta</taxon>
        <taxon>Magnoliopsida</taxon>
        <taxon>eudicotyledons</taxon>
        <taxon>Gunneridae</taxon>
        <taxon>Pentapetalae</taxon>
        <taxon>rosids</taxon>
        <taxon>malvids</taxon>
        <taxon>Malvales</taxon>
        <taxon>Malvaceae</taxon>
        <taxon>Malvoideae</taxon>
        <taxon>Gossypium</taxon>
    </lineage>
</organism>
<name>A0A7J9NAG0_GOSSC</name>
<dbReference type="AlphaFoldDB" id="A0A7J9NAG0"/>
<dbReference type="PANTHER" id="PTHR32108">
    <property type="entry name" value="DNA-DIRECTED RNA POLYMERASE SUBUNIT ALPHA"/>
    <property type="match status" value="1"/>
</dbReference>
<dbReference type="OrthoDB" id="5973359at2759"/>
<feature type="compositionally biased region" description="Polar residues" evidence="1">
    <location>
        <begin position="11"/>
        <end position="23"/>
    </location>
</feature>
<evidence type="ECO:0000313" key="2">
    <source>
        <dbReference type="EMBL" id="MBA0880321.1"/>
    </source>
</evidence>
<dbReference type="EMBL" id="JABFAF010277251">
    <property type="protein sequence ID" value="MBA0880321.1"/>
    <property type="molecule type" value="Genomic_DNA"/>
</dbReference>
<keyword evidence="3" id="KW-1185">Reference proteome</keyword>
<evidence type="ECO:0000256" key="1">
    <source>
        <dbReference type="SAM" id="MobiDB-lite"/>
    </source>
</evidence>
<dbReference type="Proteomes" id="UP000593576">
    <property type="component" value="Unassembled WGS sequence"/>
</dbReference>
<comment type="caution">
    <text evidence="2">The sequence shown here is derived from an EMBL/GenBank/DDBJ whole genome shotgun (WGS) entry which is preliminary data.</text>
</comment>